<dbReference type="RefSeq" id="WP_018644639.1">
    <property type="nucleotide sequence ID" value="NZ_VLLA01000011.1"/>
</dbReference>
<feature type="signal peptide" evidence="1">
    <location>
        <begin position="1"/>
        <end position="27"/>
    </location>
</feature>
<keyword evidence="1" id="KW-0732">Signal</keyword>
<evidence type="ECO:0000313" key="2">
    <source>
        <dbReference type="EMBL" id="TWI68077.1"/>
    </source>
</evidence>
<proteinExistence type="predicted"/>
<dbReference type="AlphaFoldDB" id="A0A562RG91"/>
<dbReference type="OrthoDB" id="8239257at2"/>
<evidence type="ECO:0000313" key="3">
    <source>
        <dbReference type="Proteomes" id="UP000316291"/>
    </source>
</evidence>
<feature type="chain" id="PRO_5022134482" description="PXPV repeat-containing protein" evidence="1">
    <location>
        <begin position="28"/>
        <end position="94"/>
    </location>
</feature>
<sequence length="94" mass="10855">MTKMTLACALGTTALVLCSLGTSGAEARTRKAVVVRAPQERLIVTAPVLRPTPWDYNVVPRYRYRPEDDRVDPYGPPLVPSYVRYEGWRWPYWW</sequence>
<evidence type="ECO:0000256" key="1">
    <source>
        <dbReference type="SAM" id="SignalP"/>
    </source>
</evidence>
<dbReference type="Proteomes" id="UP000316291">
    <property type="component" value="Unassembled WGS sequence"/>
</dbReference>
<dbReference type="EMBL" id="VLLA01000011">
    <property type="protein sequence ID" value="TWI68077.1"/>
    <property type="molecule type" value="Genomic_DNA"/>
</dbReference>
<comment type="caution">
    <text evidence="2">The sequence shown here is derived from an EMBL/GenBank/DDBJ whole genome shotgun (WGS) entry which is preliminary data.</text>
</comment>
<evidence type="ECO:0008006" key="4">
    <source>
        <dbReference type="Google" id="ProtNLM"/>
    </source>
</evidence>
<accession>A0A562RG91</accession>
<keyword evidence="3" id="KW-1185">Reference proteome</keyword>
<reference evidence="2 3" key="1">
    <citation type="journal article" date="2015" name="Stand. Genomic Sci.">
        <title>Genomic Encyclopedia of Bacterial and Archaeal Type Strains, Phase III: the genomes of soil and plant-associated and newly described type strains.</title>
        <authorList>
            <person name="Whitman W.B."/>
            <person name="Woyke T."/>
            <person name="Klenk H.P."/>
            <person name="Zhou Y."/>
            <person name="Lilburn T.G."/>
            <person name="Beck B.J."/>
            <person name="De Vos P."/>
            <person name="Vandamme P."/>
            <person name="Eisen J.A."/>
            <person name="Garrity G."/>
            <person name="Hugenholtz P."/>
            <person name="Kyrpides N.C."/>
        </authorList>
    </citation>
    <scope>NUCLEOTIDE SEQUENCE [LARGE SCALE GENOMIC DNA]</scope>
    <source>
        <strain evidence="2 3">CGMCC 1.10948</strain>
    </source>
</reference>
<protein>
    <recommendedName>
        <fullName evidence="4">PXPV repeat-containing protein</fullName>
    </recommendedName>
</protein>
<gene>
    <name evidence="2" type="ORF">IQ16_04602</name>
</gene>
<name>A0A562RG91_9BRAD</name>
<organism evidence="2 3">
    <name type="scientific">Bradyrhizobium huanghuaihaiense</name>
    <dbReference type="NCBI Taxonomy" id="990078"/>
    <lineage>
        <taxon>Bacteria</taxon>
        <taxon>Pseudomonadati</taxon>
        <taxon>Pseudomonadota</taxon>
        <taxon>Alphaproteobacteria</taxon>
        <taxon>Hyphomicrobiales</taxon>
        <taxon>Nitrobacteraceae</taxon>
        <taxon>Bradyrhizobium</taxon>
    </lineage>
</organism>